<feature type="non-terminal residue" evidence="2">
    <location>
        <position position="1"/>
    </location>
</feature>
<accession>A0A382VST0</accession>
<evidence type="ECO:0000313" key="2">
    <source>
        <dbReference type="EMBL" id="SVD49562.1"/>
    </source>
</evidence>
<dbReference type="InterPro" id="IPR028994">
    <property type="entry name" value="Integrin_alpha_N"/>
</dbReference>
<name>A0A382VST0_9ZZZZ</name>
<reference evidence="2" key="1">
    <citation type="submission" date="2018-05" db="EMBL/GenBank/DDBJ databases">
        <authorList>
            <person name="Lanie J.A."/>
            <person name="Ng W.-L."/>
            <person name="Kazmierczak K.M."/>
            <person name="Andrzejewski T.M."/>
            <person name="Davidsen T.M."/>
            <person name="Wayne K.J."/>
            <person name="Tettelin H."/>
            <person name="Glass J.I."/>
            <person name="Rusch D."/>
            <person name="Podicherti R."/>
            <person name="Tsui H.-C.T."/>
            <person name="Winkler M.E."/>
        </authorList>
    </citation>
    <scope>NUCLEOTIDE SEQUENCE</scope>
</reference>
<dbReference type="AlphaFoldDB" id="A0A382VST0"/>
<organism evidence="2">
    <name type="scientific">marine metagenome</name>
    <dbReference type="NCBI Taxonomy" id="408172"/>
    <lineage>
        <taxon>unclassified sequences</taxon>
        <taxon>metagenomes</taxon>
        <taxon>ecological metagenomes</taxon>
    </lineage>
</organism>
<feature type="domain" description="ASPIC/UnbV" evidence="1">
    <location>
        <begin position="69"/>
        <end position="122"/>
    </location>
</feature>
<dbReference type="PANTHER" id="PTHR16026:SF0">
    <property type="entry name" value="CARTILAGE ACIDIC PROTEIN 1"/>
    <property type="match status" value="1"/>
</dbReference>
<dbReference type="SUPFAM" id="SSF69318">
    <property type="entry name" value="Integrin alpha N-terminal domain"/>
    <property type="match status" value="1"/>
</dbReference>
<proteinExistence type="predicted"/>
<dbReference type="EMBL" id="UINC01154335">
    <property type="protein sequence ID" value="SVD49562.1"/>
    <property type="molecule type" value="Genomic_DNA"/>
</dbReference>
<evidence type="ECO:0000259" key="1">
    <source>
        <dbReference type="Pfam" id="PF07593"/>
    </source>
</evidence>
<protein>
    <recommendedName>
        <fullName evidence="1">ASPIC/UnbV domain-containing protein</fullName>
    </recommendedName>
</protein>
<dbReference type="InterPro" id="IPR027039">
    <property type="entry name" value="Crtac1"/>
</dbReference>
<sequence>GGFEAIAASQSGVVAYGEQRAGAVSDFNRDGRMDLAIGQNNAQTKLLHNNTGVAGIRVRLKGPTQNPAAVGAKVTLQTTGNHTVTKEVQSGSGYWAVNSSVLILPKLGRAHELTVAWPSGREVNYKIPGDIRELQLQESGEATFLKAR</sequence>
<gene>
    <name evidence="2" type="ORF">METZ01_LOCUS402416</name>
</gene>
<dbReference type="Pfam" id="PF07593">
    <property type="entry name" value="UnbV_ASPIC"/>
    <property type="match status" value="1"/>
</dbReference>
<dbReference type="PANTHER" id="PTHR16026">
    <property type="entry name" value="CARTILAGE ACIDIC PROTEIN 1"/>
    <property type="match status" value="1"/>
</dbReference>
<dbReference type="InterPro" id="IPR011519">
    <property type="entry name" value="UnbV_ASPIC"/>
</dbReference>